<accession>W0EC83</accession>
<name>W0EC83_9FIRM</name>
<keyword evidence="1" id="KW-1133">Transmembrane helix</keyword>
<dbReference type="InterPro" id="IPR009492">
    <property type="entry name" value="TniQ"/>
</dbReference>
<organism evidence="3 4">
    <name type="scientific">Desulfitobacterium metallireducens DSM 15288</name>
    <dbReference type="NCBI Taxonomy" id="871968"/>
    <lineage>
        <taxon>Bacteria</taxon>
        <taxon>Bacillati</taxon>
        <taxon>Bacillota</taxon>
        <taxon>Clostridia</taxon>
        <taxon>Eubacteriales</taxon>
        <taxon>Desulfitobacteriaceae</taxon>
        <taxon>Desulfitobacterium</taxon>
    </lineage>
</organism>
<dbReference type="OrthoDB" id="470139at2"/>
<evidence type="ECO:0000256" key="1">
    <source>
        <dbReference type="SAM" id="Phobius"/>
    </source>
</evidence>
<feature type="transmembrane region" description="Helical" evidence="1">
    <location>
        <begin position="285"/>
        <end position="305"/>
    </location>
</feature>
<dbReference type="KEGG" id="dmt:DESME_01045"/>
<evidence type="ECO:0000313" key="4">
    <source>
        <dbReference type="Proteomes" id="UP000010847"/>
    </source>
</evidence>
<evidence type="ECO:0000313" key="3">
    <source>
        <dbReference type="EMBL" id="AHF08372.1"/>
    </source>
</evidence>
<evidence type="ECO:0000259" key="2">
    <source>
        <dbReference type="Pfam" id="PF06527"/>
    </source>
</evidence>
<dbReference type="STRING" id="871968.DESME_01045"/>
<dbReference type="EMBL" id="CP007032">
    <property type="protein sequence ID" value="AHF08372.1"/>
    <property type="molecule type" value="Genomic_DNA"/>
</dbReference>
<feature type="domain" description="TniQ" evidence="2">
    <location>
        <begin position="7"/>
        <end position="160"/>
    </location>
</feature>
<dbReference type="AlphaFoldDB" id="W0EC83"/>
<dbReference type="HOGENOM" id="CLU_773227_0_0_9"/>
<dbReference type="RefSeq" id="WP_006716257.1">
    <property type="nucleotide sequence ID" value="NZ_CP007032.1"/>
</dbReference>
<gene>
    <name evidence="3" type="ORF">DESME_01045</name>
</gene>
<keyword evidence="4" id="KW-1185">Reference proteome</keyword>
<reference evidence="3 4" key="1">
    <citation type="submission" date="2013-12" db="EMBL/GenBank/DDBJ databases">
        <authorList>
            <consortium name="DOE Joint Genome Institute"/>
            <person name="Smidt H."/>
            <person name="Huntemann M."/>
            <person name="Han J."/>
            <person name="Chen A."/>
            <person name="Kyrpides N."/>
            <person name="Mavromatis K."/>
            <person name="Markowitz V."/>
            <person name="Palaniappan K."/>
            <person name="Ivanova N."/>
            <person name="Schaumberg A."/>
            <person name="Pati A."/>
            <person name="Liolios K."/>
            <person name="Nordberg H.P."/>
            <person name="Cantor M.N."/>
            <person name="Hua S.X."/>
            <person name="Woyke T."/>
        </authorList>
    </citation>
    <scope>NUCLEOTIDE SEQUENCE [LARGE SCALE GENOMIC DNA]</scope>
    <source>
        <strain evidence="4">DSM 15288</strain>
    </source>
</reference>
<keyword evidence="1" id="KW-0472">Membrane</keyword>
<keyword evidence="1" id="KW-0812">Transmembrane</keyword>
<proteinExistence type="predicted"/>
<protein>
    <recommendedName>
        <fullName evidence="2">TniQ domain-containing protein</fullName>
    </recommendedName>
</protein>
<sequence>MCHTLAFFPTPYPDEDFRSLVYRYHIRVGYDNFYSTCLDLYGSKLNRNLPIPINMIALTNKLPINCGIDMESLLNHNTFWPLLRIYIHESNFSKSISSIQYGRNTIGANRYLIHSGILSSQIRYCSECLKEDFHRYGECFVHLSHQINDIDICPIHHIRLITHCPVCNINLTNEDGTSLLVTPYCLNGHSLSNLHTEKCNTIIAQMQLYHNVQVICENSKKLSQKEILLRYRLACIRKGYTGISGSLEKEKLFNDILDAIATSPDSIVALVDYSDVSRTLSKPIFFNYLYFHSLPFFIFLMYFFYGSVEELLHSSFLLTDELNKVFDGVLTFTRSEYIQTHLILKNLLLSFDEVAVTD</sequence>
<dbReference type="Proteomes" id="UP000010847">
    <property type="component" value="Chromosome"/>
</dbReference>
<dbReference type="Pfam" id="PF06527">
    <property type="entry name" value="TniQ"/>
    <property type="match status" value="1"/>
</dbReference>